<dbReference type="InParanoid" id="B7PT42"/>
<dbReference type="VEuPathDB" id="VectorBase:ISCI007815"/>
<evidence type="ECO:0000313" key="3">
    <source>
        <dbReference type="Proteomes" id="UP000001555"/>
    </source>
</evidence>
<organism>
    <name type="scientific">Ixodes scapularis</name>
    <name type="common">Black-legged tick</name>
    <name type="synonym">Deer tick</name>
    <dbReference type="NCBI Taxonomy" id="6945"/>
    <lineage>
        <taxon>Eukaryota</taxon>
        <taxon>Metazoa</taxon>
        <taxon>Ecdysozoa</taxon>
        <taxon>Arthropoda</taxon>
        <taxon>Chelicerata</taxon>
        <taxon>Arachnida</taxon>
        <taxon>Acari</taxon>
        <taxon>Parasitiformes</taxon>
        <taxon>Ixodida</taxon>
        <taxon>Ixodoidea</taxon>
        <taxon>Ixodidae</taxon>
        <taxon>Ixodinae</taxon>
        <taxon>Ixodes</taxon>
    </lineage>
</organism>
<dbReference type="VEuPathDB" id="VectorBase:ISCP_036038"/>
<proteinExistence type="predicted"/>
<protein>
    <submittedName>
        <fullName evidence="1 2">Uncharacterized protein</fullName>
    </submittedName>
</protein>
<dbReference type="Proteomes" id="UP000001555">
    <property type="component" value="Unassembled WGS sequence"/>
</dbReference>
<accession>B7PT42</accession>
<gene>
    <name evidence="1" type="ORF">IscW_ISCW007815</name>
</gene>
<evidence type="ECO:0000313" key="1">
    <source>
        <dbReference type="EMBL" id="EEC09764.1"/>
    </source>
</evidence>
<dbReference type="VEuPathDB" id="VectorBase:ISCW007815"/>
<dbReference type="AlphaFoldDB" id="B7PT42"/>
<name>B7PT42_IXOSC</name>
<dbReference type="OrthoDB" id="537032at2759"/>
<reference evidence="1 3" key="1">
    <citation type="submission" date="2008-03" db="EMBL/GenBank/DDBJ databases">
        <title>Annotation of Ixodes scapularis.</title>
        <authorList>
            <consortium name="Ixodes scapularis Genome Project Consortium"/>
            <person name="Caler E."/>
            <person name="Hannick L.I."/>
            <person name="Bidwell S."/>
            <person name="Joardar V."/>
            <person name="Thiagarajan M."/>
            <person name="Amedeo P."/>
            <person name="Galinsky K.J."/>
            <person name="Schobel S."/>
            <person name="Inman J."/>
            <person name="Hostetler J."/>
            <person name="Miller J."/>
            <person name="Hammond M."/>
            <person name="Megy K."/>
            <person name="Lawson D."/>
            <person name="Kodira C."/>
            <person name="Sutton G."/>
            <person name="Meyer J."/>
            <person name="Hill C.A."/>
            <person name="Birren B."/>
            <person name="Nene V."/>
            <person name="Collins F."/>
            <person name="Alarcon-Chaidez F."/>
            <person name="Wikel S."/>
            <person name="Strausberg R."/>
        </authorList>
    </citation>
    <scope>NUCLEOTIDE SEQUENCE [LARGE SCALE GENOMIC DNA]</scope>
    <source>
        <strain evidence="3">Wikel</strain>
        <strain evidence="1">Wikel colony</strain>
    </source>
</reference>
<dbReference type="EnsemblMetazoa" id="ISCW007815-RA">
    <property type="protein sequence ID" value="ISCW007815-PA"/>
    <property type="gene ID" value="ISCW007815"/>
</dbReference>
<sequence length="71" mass="8148">MYDVCKYSARVYAANGNYSFPKDVLVDVGNFCQIPLEDIVVVLGLAILWTVGRQLLTDRLFKIQNYSLFLR</sequence>
<keyword evidence="3" id="KW-1185">Reference proteome</keyword>
<dbReference type="PaxDb" id="6945-B7PT42"/>
<dbReference type="EMBL" id="ABJB011124088">
    <property type="status" value="NOT_ANNOTATED_CDS"/>
    <property type="molecule type" value="Genomic_DNA"/>
</dbReference>
<evidence type="ECO:0000313" key="2">
    <source>
        <dbReference type="EnsemblMetazoa" id="ISCW007815-PA"/>
    </source>
</evidence>
<dbReference type="HOGENOM" id="CLU_2742874_0_0_1"/>
<reference evidence="2" key="2">
    <citation type="submission" date="2020-05" db="UniProtKB">
        <authorList>
            <consortium name="EnsemblMetazoa"/>
        </authorList>
    </citation>
    <scope>IDENTIFICATION</scope>
    <source>
        <strain evidence="2">wikel</strain>
    </source>
</reference>
<dbReference type="EMBL" id="DS783487">
    <property type="protein sequence ID" value="EEC09764.1"/>
    <property type="molecule type" value="Genomic_DNA"/>
</dbReference>